<dbReference type="GO" id="GO:0016747">
    <property type="term" value="F:acyltransferase activity, transferring groups other than amino-acyl groups"/>
    <property type="evidence" value="ECO:0007669"/>
    <property type="project" value="InterPro"/>
</dbReference>
<organism evidence="3 4">
    <name type="scientific">Kockovaella imperatae</name>
    <dbReference type="NCBI Taxonomy" id="4999"/>
    <lineage>
        <taxon>Eukaryota</taxon>
        <taxon>Fungi</taxon>
        <taxon>Dikarya</taxon>
        <taxon>Basidiomycota</taxon>
        <taxon>Agaricomycotina</taxon>
        <taxon>Tremellomycetes</taxon>
        <taxon>Tremellales</taxon>
        <taxon>Cuniculitremaceae</taxon>
        <taxon>Kockovaella</taxon>
    </lineage>
</organism>
<sequence>MTAHREASFEYLNEHASDSTSSGKSRPYRSDREAHANTPAGEYDFNWCFGRVETLRSSGLDLRPLVPSLYASAFVTGSQDKVLQDMYHVKDIGDVLDYLEWSRQDAGVLMFAIFADPSYVNRTVPPWAIFDQQSDPTASPGCENWAFSGVVGIYRADLEHRTGDIGIFLWAFARGTGISLRASALATRYAMTDPSMGPGLGMNKLRFATAIDNTHSRKLGERLGAHQENPDEGKSTNEWIAFISRSDWESGTEGHITGILST</sequence>
<feature type="region of interest" description="Disordered" evidence="1">
    <location>
        <begin position="13"/>
        <end position="35"/>
    </location>
</feature>
<evidence type="ECO:0000313" key="3">
    <source>
        <dbReference type="EMBL" id="ORX34472.1"/>
    </source>
</evidence>
<dbReference type="SUPFAM" id="SSF55729">
    <property type="entry name" value="Acyl-CoA N-acyltransferases (Nat)"/>
    <property type="match status" value="1"/>
</dbReference>
<accession>A0A1Y1U8X8</accession>
<dbReference type="OrthoDB" id="41238at2759"/>
<keyword evidence="4" id="KW-1185">Reference proteome</keyword>
<dbReference type="RefSeq" id="XP_021868735.1">
    <property type="nucleotide sequence ID" value="XM_022012031.1"/>
</dbReference>
<dbReference type="GeneID" id="33553839"/>
<gene>
    <name evidence="3" type="ORF">BD324DRAFT_152685</name>
</gene>
<dbReference type="Gene3D" id="3.40.630.30">
    <property type="match status" value="1"/>
</dbReference>
<dbReference type="Pfam" id="PF13302">
    <property type="entry name" value="Acetyltransf_3"/>
    <property type="match status" value="1"/>
</dbReference>
<protein>
    <recommendedName>
        <fullName evidence="2">N-acetyltransferase domain-containing protein</fullName>
    </recommendedName>
</protein>
<proteinExistence type="predicted"/>
<evidence type="ECO:0000259" key="2">
    <source>
        <dbReference type="Pfam" id="PF13302"/>
    </source>
</evidence>
<feature type="domain" description="N-acetyltransferase" evidence="2">
    <location>
        <begin position="100"/>
        <end position="225"/>
    </location>
</feature>
<dbReference type="InterPro" id="IPR000182">
    <property type="entry name" value="GNAT_dom"/>
</dbReference>
<name>A0A1Y1U8X8_9TREE</name>
<evidence type="ECO:0000256" key="1">
    <source>
        <dbReference type="SAM" id="MobiDB-lite"/>
    </source>
</evidence>
<dbReference type="Proteomes" id="UP000193218">
    <property type="component" value="Unassembled WGS sequence"/>
</dbReference>
<dbReference type="InterPro" id="IPR016181">
    <property type="entry name" value="Acyl_CoA_acyltransferase"/>
</dbReference>
<evidence type="ECO:0000313" key="4">
    <source>
        <dbReference type="Proteomes" id="UP000193218"/>
    </source>
</evidence>
<dbReference type="AlphaFoldDB" id="A0A1Y1U8X8"/>
<comment type="caution">
    <text evidence="3">The sequence shown here is derived from an EMBL/GenBank/DDBJ whole genome shotgun (WGS) entry which is preliminary data.</text>
</comment>
<reference evidence="3 4" key="1">
    <citation type="submission" date="2017-03" db="EMBL/GenBank/DDBJ databases">
        <title>Widespread Adenine N6-methylation of Active Genes in Fungi.</title>
        <authorList>
            <consortium name="DOE Joint Genome Institute"/>
            <person name="Mondo S.J."/>
            <person name="Dannebaum R.O."/>
            <person name="Kuo R.C."/>
            <person name="Louie K.B."/>
            <person name="Bewick A.J."/>
            <person name="Labutti K."/>
            <person name="Haridas S."/>
            <person name="Kuo A."/>
            <person name="Salamov A."/>
            <person name="Ahrendt S.R."/>
            <person name="Lau R."/>
            <person name="Bowen B.P."/>
            <person name="Lipzen A."/>
            <person name="Sullivan W."/>
            <person name="Andreopoulos W.B."/>
            <person name="Clum A."/>
            <person name="Lindquist E."/>
            <person name="Daum C."/>
            <person name="Northen T.R."/>
            <person name="Ramamoorthy G."/>
            <person name="Schmitz R.J."/>
            <person name="Gryganskyi A."/>
            <person name="Culley D."/>
            <person name="Magnuson J."/>
            <person name="James T.Y."/>
            <person name="O'Malley M.A."/>
            <person name="Stajich J.E."/>
            <person name="Spatafora J.W."/>
            <person name="Visel A."/>
            <person name="Grigoriev I.V."/>
        </authorList>
    </citation>
    <scope>NUCLEOTIDE SEQUENCE [LARGE SCALE GENOMIC DNA]</scope>
    <source>
        <strain evidence="3 4">NRRL Y-17943</strain>
    </source>
</reference>
<dbReference type="InParanoid" id="A0A1Y1U8X8"/>
<dbReference type="EMBL" id="NBSH01000014">
    <property type="protein sequence ID" value="ORX34472.1"/>
    <property type="molecule type" value="Genomic_DNA"/>
</dbReference>